<dbReference type="InterPro" id="IPR029034">
    <property type="entry name" value="Cystine-knot_cytokine"/>
</dbReference>
<dbReference type="GO" id="GO:0045596">
    <property type="term" value="P:negative regulation of cell differentiation"/>
    <property type="evidence" value="ECO:0007669"/>
    <property type="project" value="InterPro"/>
</dbReference>
<comment type="similarity">
    <text evidence="2">Belongs to the noggin family.</text>
</comment>
<keyword evidence="4" id="KW-0964">Secreted</keyword>
<dbReference type="PANTHER" id="PTHR10494">
    <property type="entry name" value="BONE MORPHOGENETIC PROTEIN INHIBITOR, NOGGIN"/>
    <property type="match status" value="1"/>
</dbReference>
<evidence type="ECO:0000256" key="6">
    <source>
        <dbReference type="SAM" id="SignalP"/>
    </source>
</evidence>
<dbReference type="GO" id="GO:0009953">
    <property type="term" value="P:dorsal/ventral pattern formation"/>
    <property type="evidence" value="ECO:0007669"/>
    <property type="project" value="TreeGrafter"/>
</dbReference>
<organism evidence="7">
    <name type="scientific">Schmidtea mediterranea</name>
    <name type="common">Freshwater planarian flatworm</name>
    <dbReference type="NCBI Taxonomy" id="79327"/>
    <lineage>
        <taxon>Eukaryota</taxon>
        <taxon>Metazoa</taxon>
        <taxon>Spiralia</taxon>
        <taxon>Lophotrochozoa</taxon>
        <taxon>Platyhelminthes</taxon>
        <taxon>Rhabditophora</taxon>
        <taxon>Seriata</taxon>
        <taxon>Tricladida</taxon>
        <taxon>Continenticola</taxon>
        <taxon>Geoplanoidea</taxon>
        <taxon>Dugesiidae</taxon>
        <taxon>Schmidtea</taxon>
    </lineage>
</organism>
<accession>C1JAC1</accession>
<evidence type="ECO:0000256" key="1">
    <source>
        <dbReference type="ARBA" id="ARBA00004613"/>
    </source>
</evidence>
<reference evidence="7" key="1">
    <citation type="journal article" date="2009" name="Gene Expr. Patterns">
        <title>Expression pattern of the expanded noggin gene family in the planarian Schmidtea mediterranea.</title>
        <authorList>
            <person name="Molina M.D."/>
            <person name="Salo E."/>
            <person name="Cebria F."/>
        </authorList>
    </citation>
    <scope>NUCLEOTIDE SEQUENCE</scope>
</reference>
<dbReference type="Pfam" id="PF05806">
    <property type="entry name" value="Noggin"/>
    <property type="match status" value="1"/>
</dbReference>
<evidence type="ECO:0000256" key="5">
    <source>
        <dbReference type="ARBA" id="ARBA00022729"/>
    </source>
</evidence>
<evidence type="ECO:0000256" key="3">
    <source>
        <dbReference type="ARBA" id="ARBA00022473"/>
    </source>
</evidence>
<feature type="chain" id="PRO_5002909345" evidence="6">
    <location>
        <begin position="23"/>
        <end position="262"/>
    </location>
</feature>
<dbReference type="InterPro" id="IPR008717">
    <property type="entry name" value="Noggin"/>
</dbReference>
<protein>
    <submittedName>
        <fullName evidence="7">Noggin 2</fullName>
    </submittedName>
</protein>
<dbReference type="SUPFAM" id="SSF57501">
    <property type="entry name" value="Cystine-knot cytokines"/>
    <property type="match status" value="1"/>
</dbReference>
<evidence type="ECO:0000256" key="4">
    <source>
        <dbReference type="ARBA" id="ARBA00022525"/>
    </source>
</evidence>
<dbReference type="Gene3D" id="1.10.287.520">
    <property type="entry name" value="Helix hairpin bin"/>
    <property type="match status" value="1"/>
</dbReference>
<keyword evidence="5 6" id="KW-0732">Signal</keyword>
<dbReference type="Gene3D" id="2.10.90.10">
    <property type="entry name" value="Cystine-knot cytokines"/>
    <property type="match status" value="1"/>
</dbReference>
<feature type="signal peptide" evidence="6">
    <location>
        <begin position="1"/>
        <end position="22"/>
    </location>
</feature>
<dbReference type="EMBL" id="FJ471483">
    <property type="protein sequence ID" value="ACO06226.1"/>
    <property type="molecule type" value="mRNA"/>
</dbReference>
<proteinExistence type="evidence at transcript level"/>
<keyword evidence="3" id="KW-0217">Developmental protein</keyword>
<comment type="subcellular location">
    <subcellularLocation>
        <location evidence="1">Secreted</location>
    </subcellularLocation>
</comment>
<gene>
    <name evidence="7" type="primary">nog2</name>
</gene>
<evidence type="ECO:0000313" key="7">
    <source>
        <dbReference type="EMBL" id="ACO06226.1"/>
    </source>
</evidence>
<name>C1JAC1_SCHMD</name>
<evidence type="ECO:0000256" key="2">
    <source>
        <dbReference type="ARBA" id="ARBA00007480"/>
    </source>
</evidence>
<dbReference type="AlphaFoldDB" id="C1JAC1"/>
<dbReference type="GO" id="GO:0030514">
    <property type="term" value="P:negative regulation of BMP signaling pathway"/>
    <property type="evidence" value="ECO:0007669"/>
    <property type="project" value="InterPro"/>
</dbReference>
<dbReference type="GO" id="GO:0005615">
    <property type="term" value="C:extracellular space"/>
    <property type="evidence" value="ECO:0007669"/>
    <property type="project" value="TreeGrafter"/>
</dbReference>
<sequence length="262" mass="31222">MKIFPATNRVYVVILFLGIIAAQISLNDRDNVSQSLWVQFQKRNVAKYRDQTEKKPFASYSRNSLESLLKPNYKPKFPFFFPNFKTEEIARAAFKLTNGQLLKLLNRKNFNSNFMSITEPESSNDIKQFYISKSLNLIEKQNQKSFLRKALQLFHLKKFRKTINRDFRRKLRTFLDLFSWCPVTYQWKDMGPKFWPRWIKQGSCANLSKSCSYPEGLVCQEYEHKNIAVLRFLCMSDWAIDKCKWYKIYIPFLLTCRCGCNR</sequence>
<dbReference type="PANTHER" id="PTHR10494:SF6">
    <property type="entry name" value="NOGGIN"/>
    <property type="match status" value="1"/>
</dbReference>